<dbReference type="InterPro" id="IPR002557">
    <property type="entry name" value="Chitin-bd_dom"/>
</dbReference>
<accession>Q1DH32</accession>
<dbReference type="Proteomes" id="UP000682892">
    <property type="component" value="Unassembled WGS sequence"/>
</dbReference>
<evidence type="ECO:0000313" key="4">
    <source>
        <dbReference type="Proteomes" id="UP000682892"/>
    </source>
</evidence>
<dbReference type="Gene3D" id="2.170.140.10">
    <property type="entry name" value="Chitin binding domain"/>
    <property type="match status" value="2"/>
</dbReference>
<organism evidence="3 4">
    <name type="scientific">Aedes aegypti</name>
    <name type="common">Yellowfever mosquito</name>
    <name type="synonym">Culex aegypti</name>
    <dbReference type="NCBI Taxonomy" id="7159"/>
    <lineage>
        <taxon>Eukaryota</taxon>
        <taxon>Metazoa</taxon>
        <taxon>Ecdysozoa</taxon>
        <taxon>Arthropoda</taxon>
        <taxon>Hexapoda</taxon>
        <taxon>Insecta</taxon>
        <taxon>Pterygota</taxon>
        <taxon>Neoptera</taxon>
        <taxon>Endopterygota</taxon>
        <taxon>Diptera</taxon>
        <taxon>Nematocera</taxon>
        <taxon>Culicoidea</taxon>
        <taxon>Culicidae</taxon>
        <taxon>Culicinae</taxon>
        <taxon>Aedini</taxon>
        <taxon>Aedes</taxon>
        <taxon>Stegomyia</taxon>
    </lineage>
</organism>
<dbReference type="EMBL" id="CH899813">
    <property type="protein sequence ID" value="EAT32462.1"/>
    <property type="molecule type" value="Genomic_DNA"/>
</dbReference>
<keyword evidence="1" id="KW-0732">Signal</keyword>
<dbReference type="SMART" id="SM00494">
    <property type="entry name" value="ChtBD2"/>
    <property type="match status" value="2"/>
</dbReference>
<feature type="signal peptide" evidence="1">
    <location>
        <begin position="1"/>
        <end position="20"/>
    </location>
</feature>
<dbReference type="GO" id="GO:0005576">
    <property type="term" value="C:extracellular region"/>
    <property type="evidence" value="ECO:0007669"/>
    <property type="project" value="InterPro"/>
</dbReference>
<sequence>MKYWQKLLFLTFVTLNLISAQTDQEACAALEGTKTTRTCSSDCKTMNICDENGTEYFTVTCTGDTYCSEDVLGAATCGVDQPTGCDANPTPPETSPIQPLVCTSEGFFPDPYNCNVFHYCTGYGLESKFQTCPGDTVFNPEFNSDSPCKVKVNDETDCPQVNCTESTTFKHYGTSEKYFAYCREAPDSTMDNPKEMIVSMFKCVEGTSFDGVQCVFQCKEEGNFANPLSSSTYYQCYYSDEVLVGRMLMCPSGSQFDGNLQGCR</sequence>
<feature type="domain" description="Chitin-binding type-2" evidence="2">
    <location>
        <begin position="99"/>
        <end position="160"/>
    </location>
</feature>
<proteinExistence type="predicted"/>
<dbReference type="OrthoDB" id="7760015at2759"/>
<dbReference type="GO" id="GO:0008061">
    <property type="term" value="F:chitin binding"/>
    <property type="evidence" value="ECO:0007669"/>
    <property type="project" value="InterPro"/>
</dbReference>
<protein>
    <submittedName>
        <fullName evidence="3">AAEL015253-PA</fullName>
    </submittedName>
</protein>
<gene>
    <name evidence="3" type="ORF">AaeL_AAEL015253</name>
</gene>
<feature type="domain" description="Chitin-binding type-2" evidence="2">
    <location>
        <begin position="215"/>
        <end position="264"/>
    </location>
</feature>
<dbReference type="SUPFAM" id="SSF57625">
    <property type="entry name" value="Invertebrate chitin-binding proteins"/>
    <property type="match status" value="2"/>
</dbReference>
<dbReference type="AlphaFoldDB" id="Q1DH32"/>
<dbReference type="InterPro" id="IPR036508">
    <property type="entry name" value="Chitin-bd_dom_sf"/>
</dbReference>
<evidence type="ECO:0000256" key="1">
    <source>
        <dbReference type="SAM" id="SignalP"/>
    </source>
</evidence>
<dbReference type="PhylomeDB" id="Q1DH32"/>
<dbReference type="KEGG" id="aag:5579495"/>
<dbReference type="Pfam" id="PF01607">
    <property type="entry name" value="CBM_14"/>
    <property type="match status" value="2"/>
</dbReference>
<evidence type="ECO:0000259" key="2">
    <source>
        <dbReference type="PROSITE" id="PS50940"/>
    </source>
</evidence>
<evidence type="ECO:0000313" key="3">
    <source>
        <dbReference type="EMBL" id="EAT32462.1"/>
    </source>
</evidence>
<reference evidence="3" key="2">
    <citation type="journal article" date="2007" name="Science">
        <title>Genome sequence of Aedes aegypti, a major arbovirus vector.</title>
        <authorList>
            <person name="Nene V."/>
            <person name="Wortman J.R."/>
            <person name="Lawson D."/>
            <person name="Haas B."/>
            <person name="Kodira C."/>
            <person name="Tu Z.J."/>
            <person name="Loftus B."/>
            <person name="Xi Z."/>
            <person name="Megy K."/>
            <person name="Grabherr M."/>
            <person name="Ren Q."/>
            <person name="Zdobnov E.M."/>
            <person name="Lobo N.F."/>
            <person name="Campbell K.S."/>
            <person name="Brown S.E."/>
            <person name="Bonaldo M.F."/>
            <person name="Zhu J."/>
            <person name="Sinkins S.P."/>
            <person name="Hogenkamp D.G."/>
            <person name="Amedeo P."/>
            <person name="Arensburger P."/>
            <person name="Atkinson P.W."/>
            <person name="Bidwell S."/>
            <person name="Biedler J."/>
            <person name="Birney E."/>
            <person name="Bruggner R.V."/>
            <person name="Costas J."/>
            <person name="Coy M.R."/>
            <person name="Crabtree J."/>
            <person name="Crawford M."/>
            <person name="Debruyn B."/>
            <person name="Decaprio D."/>
            <person name="Eiglmeier K."/>
            <person name="Eisenstadt E."/>
            <person name="El-Dorry H."/>
            <person name="Gelbart W.M."/>
            <person name="Gomes S.L."/>
            <person name="Hammond M."/>
            <person name="Hannick L.I."/>
            <person name="Hogan J.R."/>
            <person name="Holmes M.H."/>
            <person name="Jaffe D."/>
            <person name="Johnston J.S."/>
            <person name="Kennedy R.C."/>
            <person name="Koo H."/>
            <person name="Kravitz S."/>
            <person name="Kriventseva E.V."/>
            <person name="Kulp D."/>
            <person name="Labutti K."/>
            <person name="Lee E."/>
            <person name="Li S."/>
            <person name="Lovin D.D."/>
            <person name="Mao C."/>
            <person name="Mauceli E."/>
            <person name="Menck C.F."/>
            <person name="Miller J.R."/>
            <person name="Montgomery P."/>
            <person name="Mori A."/>
            <person name="Nascimento A.L."/>
            <person name="Naveira H.F."/>
            <person name="Nusbaum C."/>
            <person name="O'leary S."/>
            <person name="Orvis J."/>
            <person name="Pertea M."/>
            <person name="Quesneville H."/>
            <person name="Reidenbach K.R."/>
            <person name="Rogers Y.H."/>
            <person name="Roth C.W."/>
            <person name="Schneider J.R."/>
            <person name="Schatz M."/>
            <person name="Shumway M."/>
            <person name="Stanke M."/>
            <person name="Stinson E.O."/>
            <person name="Tubio J.M."/>
            <person name="Vanzee J.P."/>
            <person name="Verjovski-Almeida S."/>
            <person name="Werner D."/>
            <person name="White O."/>
            <person name="Wyder S."/>
            <person name="Zeng Q."/>
            <person name="Zhao Q."/>
            <person name="Zhao Y."/>
            <person name="Hill C.A."/>
            <person name="Raikhel A.S."/>
            <person name="Soares M.B."/>
            <person name="Knudson D.L."/>
            <person name="Lee N.H."/>
            <person name="Galagan J."/>
            <person name="Salzberg S.L."/>
            <person name="Paulsen I.T."/>
            <person name="Dimopoulos G."/>
            <person name="Collins F.H."/>
            <person name="Birren B."/>
            <person name="Fraser-Liggett C.M."/>
            <person name="Severson D.W."/>
        </authorList>
    </citation>
    <scope>NUCLEOTIDE SEQUENCE [LARGE SCALE GENOMIC DNA]</scope>
    <source>
        <strain evidence="3">Liverpool</strain>
    </source>
</reference>
<dbReference type="VEuPathDB" id="VectorBase:AAEL015253"/>
<dbReference type="PaxDb" id="7159-AAEL015253-PA"/>
<reference evidence="3" key="3">
    <citation type="submission" date="2012-09" db="EMBL/GenBank/DDBJ databases">
        <authorList>
            <consortium name="VectorBase"/>
        </authorList>
    </citation>
    <scope>NUCLEOTIDE SEQUENCE</scope>
    <source>
        <strain evidence="3">Liverpool</strain>
    </source>
</reference>
<dbReference type="eggNOG" id="ENOG502SZ8Y">
    <property type="taxonomic scope" value="Eukaryota"/>
</dbReference>
<dbReference type="HOGENOM" id="CLU_066078_0_0_1"/>
<name>Q1DH32_AEDAE</name>
<dbReference type="OMA" id="TMNICDE"/>
<feature type="chain" id="PRO_5030175591" evidence="1">
    <location>
        <begin position="21"/>
        <end position="264"/>
    </location>
</feature>
<reference evidence="3" key="1">
    <citation type="submission" date="2005-10" db="EMBL/GenBank/DDBJ databases">
        <authorList>
            <person name="Loftus B.J."/>
            <person name="Nene V.M."/>
            <person name="Hannick L.I."/>
            <person name="Bidwell S."/>
            <person name="Haas B."/>
            <person name="Amedeo P."/>
            <person name="Orvis J."/>
            <person name="Wortman J.R."/>
            <person name="White O.R."/>
            <person name="Salzberg S."/>
            <person name="Shumway M."/>
            <person name="Koo H."/>
            <person name="Zhao Y."/>
            <person name="Holmes M."/>
            <person name="Miller J."/>
            <person name="Schatz M."/>
            <person name="Pop M."/>
            <person name="Pai G."/>
            <person name="Utterback T."/>
            <person name="Rogers Y.-H."/>
            <person name="Kravitz S."/>
            <person name="Fraser C.M."/>
        </authorList>
    </citation>
    <scope>NUCLEOTIDE SEQUENCE</scope>
    <source>
        <strain evidence="3">Liverpool</strain>
    </source>
</reference>
<dbReference type="PROSITE" id="PS50940">
    <property type="entry name" value="CHIT_BIND_II"/>
    <property type="match status" value="2"/>
</dbReference>